<dbReference type="AlphaFoldDB" id="A0A6G9CRG1"/>
<organism evidence="1 2">
    <name type="scientific">Rhodococcus erythropolis</name>
    <name type="common">Arthrobacter picolinophilus</name>
    <dbReference type="NCBI Taxonomy" id="1833"/>
    <lineage>
        <taxon>Bacteria</taxon>
        <taxon>Bacillati</taxon>
        <taxon>Actinomycetota</taxon>
        <taxon>Actinomycetes</taxon>
        <taxon>Mycobacteriales</taxon>
        <taxon>Nocardiaceae</taxon>
        <taxon>Rhodococcus</taxon>
        <taxon>Rhodococcus erythropolis group</taxon>
    </lineage>
</organism>
<proteinExistence type="predicted"/>
<evidence type="ECO:0000313" key="2">
    <source>
        <dbReference type="Proteomes" id="UP000502345"/>
    </source>
</evidence>
<gene>
    <name evidence="1" type="ORF">G9444_1988</name>
</gene>
<accession>A0A6G9CRG1</accession>
<reference evidence="1 2" key="1">
    <citation type="submission" date="2020-03" db="EMBL/GenBank/DDBJ databases">
        <title>Screen low temperature-resistant strains for efficient degradation of petroleum hydrocarbons under the low temperature.</title>
        <authorList>
            <person name="Wang Y."/>
            <person name="Chen J."/>
        </authorList>
    </citation>
    <scope>NUCLEOTIDE SEQUENCE [LARGE SCALE GENOMIC DNA]</scope>
    <source>
        <strain evidence="1 2">KB1</strain>
    </source>
</reference>
<sequence>MNDALPGLEDISHSVVLLGELVNDRCGAVRRVVVDDQNLVDFGLDQ</sequence>
<name>A0A6G9CRG1_RHOER</name>
<dbReference type="EMBL" id="CP050124">
    <property type="protein sequence ID" value="QIP39231.1"/>
    <property type="molecule type" value="Genomic_DNA"/>
</dbReference>
<evidence type="ECO:0000313" key="1">
    <source>
        <dbReference type="EMBL" id="QIP39231.1"/>
    </source>
</evidence>
<dbReference type="Proteomes" id="UP000502345">
    <property type="component" value="Chromosome"/>
</dbReference>
<protein>
    <submittedName>
        <fullName evidence="1">Uncharacterized protein</fullName>
    </submittedName>
</protein>